<keyword evidence="1" id="KW-0472">Membrane</keyword>
<dbReference type="Proteomes" id="UP001501591">
    <property type="component" value="Unassembled WGS sequence"/>
</dbReference>
<dbReference type="RefSeq" id="WP_344818450.1">
    <property type="nucleotide sequence ID" value="NZ_BAABCP010000001.1"/>
</dbReference>
<reference evidence="3" key="1">
    <citation type="journal article" date="2019" name="Int. J. Syst. Evol. Microbiol.">
        <title>The Global Catalogue of Microorganisms (GCM) 10K type strain sequencing project: providing services to taxonomists for standard genome sequencing and annotation.</title>
        <authorList>
            <consortium name="The Broad Institute Genomics Platform"/>
            <consortium name="The Broad Institute Genome Sequencing Center for Infectious Disease"/>
            <person name="Wu L."/>
            <person name="Ma J."/>
        </authorList>
    </citation>
    <scope>NUCLEOTIDE SEQUENCE [LARGE SCALE GENOMIC DNA]</scope>
    <source>
        <strain evidence="3">JCM 17024</strain>
    </source>
</reference>
<name>A0ABP7N069_9MICO</name>
<organism evidence="2 3">
    <name type="scientific">Microbacterium soli</name>
    <dbReference type="NCBI Taxonomy" id="446075"/>
    <lineage>
        <taxon>Bacteria</taxon>
        <taxon>Bacillati</taxon>
        <taxon>Actinomycetota</taxon>
        <taxon>Actinomycetes</taxon>
        <taxon>Micrococcales</taxon>
        <taxon>Microbacteriaceae</taxon>
        <taxon>Microbacterium</taxon>
    </lineage>
</organism>
<feature type="transmembrane region" description="Helical" evidence="1">
    <location>
        <begin position="120"/>
        <end position="143"/>
    </location>
</feature>
<protein>
    <recommendedName>
        <fullName evidence="4">Polyketide antibiotic transporter</fullName>
    </recommendedName>
</protein>
<comment type="caution">
    <text evidence="2">The sequence shown here is derived from an EMBL/GenBank/DDBJ whole genome shotgun (WGS) entry which is preliminary data.</text>
</comment>
<feature type="transmembrane region" description="Helical" evidence="1">
    <location>
        <begin position="355"/>
        <end position="377"/>
    </location>
</feature>
<sequence length="546" mass="56094">MSLALLRRGLATGWKSLLITAAAVAAMLALGLAVYENIDLRVYANLPEAVRALIGIPVGADAAVLAYSEMLASVGALAFVGVAIAIGAQAVAGEEQSRTLHLILAAPVSRARYIASRASAMALLIVAAGALLWAVAAAAPVLAGVEVGETHLAALMVHLTAVAFLHASLALAIGAASGRRGAAAGIASAVMVLGWLGSSLLPLWRADAADGIPWYWFNGSAPLVNGIDAGHLLLLLGGAVVLIGLGMLGFRARELRAAQPATGLLSRLRVLPLIGTLLAPTGRGTTPLRLRIAAQRTLLSFIALIMLVLGLVLPPIYGPLSAAIGPLAESFPPAVAALFGGGDLHSAAGFLHLELFGMLAPAAVIVVAIVTASAGITGEEQSRRMSLLLAQPVSRSRVYGTATAAMVLDVLIVGVALLLGSWVGITISGSPLPVRHLIAVCVLLILLGWFFGGLTLLCSGLTGSATIATWIPAVIAVGAFFGCTLLLAAGHEAWAWWSPFRAYLAGPPLMAGFDGWWQIIWLLTGAALFTATGMPCFRNRDLRITA</sequence>
<evidence type="ECO:0008006" key="4">
    <source>
        <dbReference type="Google" id="ProtNLM"/>
    </source>
</evidence>
<feature type="transmembrane region" description="Helical" evidence="1">
    <location>
        <begin position="229"/>
        <end position="250"/>
    </location>
</feature>
<proteinExistence type="predicted"/>
<feature type="transmembrane region" description="Helical" evidence="1">
    <location>
        <begin position="12"/>
        <end position="35"/>
    </location>
</feature>
<feature type="transmembrane region" description="Helical" evidence="1">
    <location>
        <begin position="183"/>
        <end position="204"/>
    </location>
</feature>
<feature type="transmembrane region" description="Helical" evidence="1">
    <location>
        <begin position="470"/>
        <end position="496"/>
    </location>
</feature>
<evidence type="ECO:0000313" key="3">
    <source>
        <dbReference type="Proteomes" id="UP001501591"/>
    </source>
</evidence>
<feature type="transmembrane region" description="Helical" evidence="1">
    <location>
        <begin position="155"/>
        <end position="176"/>
    </location>
</feature>
<feature type="transmembrane region" description="Helical" evidence="1">
    <location>
        <begin position="437"/>
        <end position="458"/>
    </location>
</feature>
<dbReference type="PANTHER" id="PTHR37305">
    <property type="entry name" value="INTEGRAL MEMBRANE PROTEIN-RELATED"/>
    <property type="match status" value="1"/>
</dbReference>
<dbReference type="EMBL" id="BAABCP010000001">
    <property type="protein sequence ID" value="GAA3933673.1"/>
    <property type="molecule type" value="Genomic_DNA"/>
</dbReference>
<keyword evidence="1" id="KW-1133">Transmembrane helix</keyword>
<keyword evidence="3" id="KW-1185">Reference proteome</keyword>
<evidence type="ECO:0000256" key="1">
    <source>
        <dbReference type="SAM" id="Phobius"/>
    </source>
</evidence>
<accession>A0ABP7N069</accession>
<keyword evidence="1" id="KW-0812">Transmembrane</keyword>
<gene>
    <name evidence="2" type="ORF">GCM10022383_10260</name>
</gene>
<evidence type="ECO:0000313" key="2">
    <source>
        <dbReference type="EMBL" id="GAA3933673.1"/>
    </source>
</evidence>
<feature type="transmembrane region" description="Helical" evidence="1">
    <location>
        <begin position="516"/>
        <end position="537"/>
    </location>
</feature>
<dbReference type="Pfam" id="PF12679">
    <property type="entry name" value="ABC2_membrane_2"/>
    <property type="match status" value="1"/>
</dbReference>
<feature type="transmembrane region" description="Helical" evidence="1">
    <location>
        <begin position="398"/>
        <end position="425"/>
    </location>
</feature>
<feature type="transmembrane region" description="Helical" evidence="1">
    <location>
        <begin position="70"/>
        <end position="92"/>
    </location>
</feature>
<dbReference type="PANTHER" id="PTHR37305:SF2">
    <property type="entry name" value="BACITRACIN TRANSPORT PERMEASE PROTEIN BCRB"/>
    <property type="match status" value="1"/>
</dbReference>
<feature type="transmembrane region" description="Helical" evidence="1">
    <location>
        <begin position="298"/>
        <end position="317"/>
    </location>
</feature>